<dbReference type="CDD" id="cd00090">
    <property type="entry name" value="HTH_ARSR"/>
    <property type="match status" value="1"/>
</dbReference>
<dbReference type="Gene3D" id="1.10.10.10">
    <property type="entry name" value="Winged helix-like DNA-binding domain superfamily/Winged helix DNA-binding domain"/>
    <property type="match status" value="1"/>
</dbReference>
<keyword evidence="1" id="KW-0059">Arsenical resistance</keyword>
<keyword evidence="2" id="KW-0805">Transcription regulation</keyword>
<dbReference type="Pfam" id="PF01022">
    <property type="entry name" value="HTH_5"/>
    <property type="match status" value="1"/>
</dbReference>
<evidence type="ECO:0000259" key="5">
    <source>
        <dbReference type="PROSITE" id="PS50987"/>
    </source>
</evidence>
<dbReference type="STRING" id="40754.THII_0864"/>
<organism evidence="6 7">
    <name type="scientific">Thioploca ingrica</name>
    <dbReference type="NCBI Taxonomy" id="40754"/>
    <lineage>
        <taxon>Bacteria</taxon>
        <taxon>Pseudomonadati</taxon>
        <taxon>Pseudomonadota</taxon>
        <taxon>Gammaproteobacteria</taxon>
        <taxon>Thiotrichales</taxon>
        <taxon>Thiotrichaceae</taxon>
        <taxon>Thioploca</taxon>
    </lineage>
</organism>
<dbReference type="PRINTS" id="PR00778">
    <property type="entry name" value="HTHARSR"/>
</dbReference>
<dbReference type="PANTHER" id="PTHR33154">
    <property type="entry name" value="TRANSCRIPTIONAL REGULATOR, ARSR FAMILY"/>
    <property type="match status" value="1"/>
</dbReference>
<dbReference type="HOGENOM" id="CLU_097806_3_1_6"/>
<feature type="domain" description="HTH arsR-type" evidence="5">
    <location>
        <begin position="1"/>
        <end position="93"/>
    </location>
</feature>
<dbReference type="PROSITE" id="PS50987">
    <property type="entry name" value="HTH_ARSR_2"/>
    <property type="match status" value="1"/>
</dbReference>
<dbReference type="OrthoDB" id="9793058at2"/>
<dbReference type="NCBIfam" id="NF033788">
    <property type="entry name" value="HTH_metalloreg"/>
    <property type="match status" value="1"/>
</dbReference>
<keyword evidence="7" id="KW-1185">Reference proteome</keyword>
<dbReference type="GO" id="GO:0003677">
    <property type="term" value="F:DNA binding"/>
    <property type="evidence" value="ECO:0007669"/>
    <property type="project" value="UniProtKB-KW"/>
</dbReference>
<dbReference type="NCBIfam" id="NF007528">
    <property type="entry name" value="PRK10141.1"/>
    <property type="match status" value="1"/>
</dbReference>
<evidence type="ECO:0000313" key="6">
    <source>
        <dbReference type="EMBL" id="BAP55161.1"/>
    </source>
</evidence>
<keyword evidence="4" id="KW-0804">Transcription</keyword>
<evidence type="ECO:0000313" key="7">
    <source>
        <dbReference type="Proteomes" id="UP000031623"/>
    </source>
</evidence>
<evidence type="ECO:0000256" key="3">
    <source>
        <dbReference type="ARBA" id="ARBA00023125"/>
    </source>
</evidence>
<dbReference type="PANTHER" id="PTHR33154:SF18">
    <property type="entry name" value="ARSENICAL RESISTANCE OPERON REPRESSOR"/>
    <property type="match status" value="1"/>
</dbReference>
<dbReference type="Proteomes" id="UP000031623">
    <property type="component" value="Chromosome"/>
</dbReference>
<gene>
    <name evidence="6" type="ORF">THII_0864</name>
</gene>
<dbReference type="KEGG" id="tig:THII_0864"/>
<dbReference type="InterPro" id="IPR001845">
    <property type="entry name" value="HTH_ArsR_DNA-bd_dom"/>
</dbReference>
<dbReference type="InterPro" id="IPR036390">
    <property type="entry name" value="WH_DNA-bd_sf"/>
</dbReference>
<dbReference type="EMBL" id="AP014633">
    <property type="protein sequence ID" value="BAP55161.1"/>
    <property type="molecule type" value="Genomic_DNA"/>
</dbReference>
<sequence length="116" mass="13465">MSPEKIFRALADETRLRCVVLIQQKGELCVCELTYVLNLAQPKISRHLAILKAANLLQDRREGLWVYYQLHTDLPAWVRQVLQTTVSGVQEVKPFCTDRQNLSLMPNREQIRCTLE</sequence>
<dbReference type="InterPro" id="IPR051081">
    <property type="entry name" value="HTH_MetalResp_TranReg"/>
</dbReference>
<dbReference type="SUPFAM" id="SSF46785">
    <property type="entry name" value="Winged helix' DNA-binding domain"/>
    <property type="match status" value="1"/>
</dbReference>
<dbReference type="AlphaFoldDB" id="A0A090BUI4"/>
<protein>
    <submittedName>
        <fullName evidence="6">Regulatory protein ArsR</fullName>
    </submittedName>
</protein>
<evidence type="ECO:0000256" key="4">
    <source>
        <dbReference type="ARBA" id="ARBA00023163"/>
    </source>
</evidence>
<dbReference type="GO" id="GO:0046685">
    <property type="term" value="P:response to arsenic-containing substance"/>
    <property type="evidence" value="ECO:0007669"/>
    <property type="project" value="UniProtKB-KW"/>
</dbReference>
<keyword evidence="3" id="KW-0238">DNA-binding</keyword>
<evidence type="ECO:0000256" key="1">
    <source>
        <dbReference type="ARBA" id="ARBA00022849"/>
    </source>
</evidence>
<dbReference type="InterPro" id="IPR011991">
    <property type="entry name" value="ArsR-like_HTH"/>
</dbReference>
<dbReference type="SMART" id="SM00418">
    <property type="entry name" value="HTH_ARSR"/>
    <property type="match status" value="1"/>
</dbReference>
<dbReference type="GO" id="GO:0003700">
    <property type="term" value="F:DNA-binding transcription factor activity"/>
    <property type="evidence" value="ECO:0007669"/>
    <property type="project" value="InterPro"/>
</dbReference>
<proteinExistence type="predicted"/>
<accession>A0A090BUI4</accession>
<dbReference type="InterPro" id="IPR036388">
    <property type="entry name" value="WH-like_DNA-bd_sf"/>
</dbReference>
<reference evidence="6 7" key="1">
    <citation type="journal article" date="2014" name="ISME J.">
        <title>Ecophysiology of Thioploca ingrica as revealed by the complete genome sequence supplemented with proteomic evidence.</title>
        <authorList>
            <person name="Kojima H."/>
            <person name="Ogura Y."/>
            <person name="Yamamoto N."/>
            <person name="Togashi T."/>
            <person name="Mori H."/>
            <person name="Watanabe T."/>
            <person name="Nemoto F."/>
            <person name="Kurokawa K."/>
            <person name="Hayashi T."/>
            <person name="Fukui M."/>
        </authorList>
    </citation>
    <scope>NUCLEOTIDE SEQUENCE [LARGE SCALE GENOMIC DNA]</scope>
</reference>
<dbReference type="FunFam" id="1.10.10.10:FF:000279">
    <property type="entry name" value="Transcriptional regulator, ArsR family"/>
    <property type="match status" value="1"/>
</dbReference>
<name>A0A090BUI4_9GAMM</name>
<evidence type="ECO:0000256" key="2">
    <source>
        <dbReference type="ARBA" id="ARBA00023015"/>
    </source>
</evidence>